<comment type="caution">
    <text evidence="3">The sequence shown here is derived from an EMBL/GenBank/DDBJ whole genome shotgun (WGS) entry which is preliminary data.</text>
</comment>
<evidence type="ECO:0000256" key="1">
    <source>
        <dbReference type="SAM" id="Phobius"/>
    </source>
</evidence>
<dbReference type="PANTHER" id="PTHR46687:SF1">
    <property type="entry name" value="PROTEIN DISPATCHED HOMOLOG 3"/>
    <property type="match status" value="1"/>
</dbReference>
<dbReference type="SUPFAM" id="SSF82866">
    <property type="entry name" value="Multidrug efflux transporter AcrB transmembrane domain"/>
    <property type="match status" value="1"/>
</dbReference>
<dbReference type="PROSITE" id="PS50156">
    <property type="entry name" value="SSD"/>
    <property type="match status" value="1"/>
</dbReference>
<dbReference type="InterPro" id="IPR053958">
    <property type="entry name" value="HMGCR/SNAP/NPC1-like_SSD"/>
</dbReference>
<dbReference type="Pfam" id="PF12349">
    <property type="entry name" value="Sterol-sensing"/>
    <property type="match status" value="1"/>
</dbReference>
<evidence type="ECO:0000313" key="3">
    <source>
        <dbReference type="EMBL" id="MEQ2286067.1"/>
    </source>
</evidence>
<feature type="non-terminal residue" evidence="3">
    <location>
        <position position="239"/>
    </location>
</feature>
<dbReference type="EMBL" id="JAHRIP010016400">
    <property type="protein sequence ID" value="MEQ2286067.1"/>
    <property type="molecule type" value="Genomic_DNA"/>
</dbReference>
<gene>
    <name evidence="3" type="ORF">AMECASPLE_038323</name>
</gene>
<feature type="domain" description="SSD" evidence="2">
    <location>
        <begin position="1"/>
        <end position="85"/>
    </location>
</feature>
<feature type="transmembrane region" description="Helical" evidence="1">
    <location>
        <begin position="60"/>
        <end position="86"/>
    </location>
</feature>
<keyword evidence="1" id="KW-0472">Membrane</keyword>
<feature type="transmembrane region" description="Helical" evidence="1">
    <location>
        <begin position="184"/>
        <end position="205"/>
    </location>
</feature>
<dbReference type="Proteomes" id="UP001469553">
    <property type="component" value="Unassembled WGS sequence"/>
</dbReference>
<dbReference type="Gene3D" id="1.20.1640.10">
    <property type="entry name" value="Multidrug efflux transporter AcrB transmembrane domain"/>
    <property type="match status" value="1"/>
</dbReference>
<keyword evidence="1" id="KW-1133">Transmembrane helix</keyword>
<evidence type="ECO:0000259" key="2">
    <source>
        <dbReference type="PROSITE" id="PS50156"/>
    </source>
</evidence>
<reference evidence="3 4" key="1">
    <citation type="submission" date="2021-06" db="EMBL/GenBank/DDBJ databases">
        <authorList>
            <person name="Palmer J.M."/>
        </authorList>
    </citation>
    <scope>NUCLEOTIDE SEQUENCE [LARGE SCALE GENOMIC DNA]</scope>
    <source>
        <strain evidence="3 4">AS_MEX2019</strain>
        <tissue evidence="3">Muscle</tissue>
    </source>
</reference>
<organism evidence="3 4">
    <name type="scientific">Ameca splendens</name>
    <dbReference type="NCBI Taxonomy" id="208324"/>
    <lineage>
        <taxon>Eukaryota</taxon>
        <taxon>Metazoa</taxon>
        <taxon>Chordata</taxon>
        <taxon>Craniata</taxon>
        <taxon>Vertebrata</taxon>
        <taxon>Euteleostomi</taxon>
        <taxon>Actinopterygii</taxon>
        <taxon>Neopterygii</taxon>
        <taxon>Teleostei</taxon>
        <taxon>Neoteleostei</taxon>
        <taxon>Acanthomorphata</taxon>
        <taxon>Ovalentaria</taxon>
        <taxon>Atherinomorphae</taxon>
        <taxon>Cyprinodontiformes</taxon>
        <taxon>Goodeidae</taxon>
        <taxon>Ameca</taxon>
    </lineage>
</organism>
<name>A0ABV0XXE9_9TELE</name>
<proteinExistence type="predicted"/>
<dbReference type="PANTHER" id="PTHR46687">
    <property type="entry name" value="PROTEIN DISPATCHED HOMOLOG 3"/>
    <property type="match status" value="1"/>
</dbReference>
<sequence>VDDVFVFISTFRQASHLRQPRERMIYTIKTAGRATFLTSFTTAAAYAANTFSQIPAVHDFGLFMALIVSCAWLWVSVLMPAALCIWTQHVEPHEHDWMNCVKLVLGLSASYSPLSDEDDDVALLSVEMEPGSCDTDNDAGILSLTVETPLFHTGQQHMGVVSTKLQWGLKHLVAKPAVRHRKTVLGIFLLVLVFSAGCCCLLRPATHAPLLFRPDTNLQTLMALRSNLSGQGISCPMCS</sequence>
<accession>A0ABV0XXE9</accession>
<keyword evidence="1" id="KW-0812">Transmembrane</keyword>
<dbReference type="InterPro" id="IPR000731">
    <property type="entry name" value="SSD"/>
</dbReference>
<dbReference type="InterPro" id="IPR042480">
    <property type="entry name" value="DISP3"/>
</dbReference>
<protein>
    <recommendedName>
        <fullName evidence="2">SSD domain-containing protein</fullName>
    </recommendedName>
</protein>
<evidence type="ECO:0000313" key="4">
    <source>
        <dbReference type="Proteomes" id="UP001469553"/>
    </source>
</evidence>
<keyword evidence="4" id="KW-1185">Reference proteome</keyword>
<feature type="non-terminal residue" evidence="3">
    <location>
        <position position="1"/>
    </location>
</feature>